<keyword evidence="2" id="KW-0226">DNA condensation</keyword>
<evidence type="ECO:0000256" key="4">
    <source>
        <dbReference type="RuleBase" id="RU003939"/>
    </source>
</evidence>
<reference evidence="5 6" key="1">
    <citation type="submission" date="2020-08" db="EMBL/GenBank/DDBJ databases">
        <title>Genome public.</title>
        <authorList>
            <person name="Liu C."/>
            <person name="Sun Q."/>
        </authorList>
    </citation>
    <scope>NUCLEOTIDE SEQUENCE [LARGE SCALE GENOMIC DNA]</scope>
    <source>
        <strain evidence="5 6">NSJ-27</strain>
    </source>
</reference>
<dbReference type="PROSITE" id="PS00045">
    <property type="entry name" value="HISTONE_LIKE"/>
    <property type="match status" value="1"/>
</dbReference>
<comment type="similarity">
    <text evidence="1 4">Belongs to the bacterial histone-like protein family.</text>
</comment>
<dbReference type="SUPFAM" id="SSF47729">
    <property type="entry name" value="IHF-like DNA-binding proteins"/>
    <property type="match status" value="1"/>
</dbReference>
<evidence type="ECO:0000256" key="3">
    <source>
        <dbReference type="ARBA" id="ARBA00023125"/>
    </source>
</evidence>
<organism evidence="5 6">
    <name type="scientific">Clostridium facile</name>
    <dbReference type="NCBI Taxonomy" id="2763035"/>
    <lineage>
        <taxon>Bacteria</taxon>
        <taxon>Bacillati</taxon>
        <taxon>Bacillota</taxon>
        <taxon>Clostridia</taxon>
        <taxon>Eubacteriales</taxon>
        <taxon>Clostridiaceae</taxon>
        <taxon>Clostridium</taxon>
    </lineage>
</organism>
<dbReference type="PANTHER" id="PTHR33175">
    <property type="entry name" value="DNA-BINDING PROTEIN HU"/>
    <property type="match status" value="1"/>
</dbReference>
<evidence type="ECO:0000256" key="2">
    <source>
        <dbReference type="ARBA" id="ARBA00023067"/>
    </source>
</evidence>
<dbReference type="InterPro" id="IPR000119">
    <property type="entry name" value="Hist_DNA-bd"/>
</dbReference>
<name>A0ABR7ITX6_9CLOT</name>
<evidence type="ECO:0000313" key="6">
    <source>
        <dbReference type="Proteomes" id="UP000649151"/>
    </source>
</evidence>
<sequence>MTKSELISVVASKAELSKKDAEKAVVAAIEAITEALTEGDKVQLVGFGTFEVRERKARDGRNPLNGEPMHIPATKVPAFKAGKALKDAVAK</sequence>
<dbReference type="EMBL" id="JACOQK010000001">
    <property type="protein sequence ID" value="MBC5788601.1"/>
    <property type="molecule type" value="Genomic_DNA"/>
</dbReference>
<dbReference type="PRINTS" id="PR01727">
    <property type="entry name" value="DNABINDINGHU"/>
</dbReference>
<keyword evidence="3 5" id="KW-0238">DNA-binding</keyword>
<gene>
    <name evidence="5" type="ORF">H8Z77_11355</name>
</gene>
<dbReference type="InterPro" id="IPR020816">
    <property type="entry name" value="Histone-like_DNA-bd_CS"/>
</dbReference>
<dbReference type="RefSeq" id="WP_069987122.1">
    <property type="nucleotide sequence ID" value="NZ_JACOQK010000001.1"/>
</dbReference>
<protein>
    <submittedName>
        <fullName evidence="5">HU family DNA-binding protein</fullName>
    </submittedName>
</protein>
<dbReference type="PANTHER" id="PTHR33175:SF3">
    <property type="entry name" value="DNA-BINDING PROTEIN HU-BETA"/>
    <property type="match status" value="1"/>
</dbReference>
<proteinExistence type="inferred from homology"/>
<dbReference type="Pfam" id="PF00216">
    <property type="entry name" value="Bac_DNA_binding"/>
    <property type="match status" value="1"/>
</dbReference>
<dbReference type="Gene3D" id="4.10.520.10">
    <property type="entry name" value="IHF-like DNA-binding proteins"/>
    <property type="match status" value="1"/>
</dbReference>
<comment type="caution">
    <text evidence="5">The sequence shown here is derived from an EMBL/GenBank/DDBJ whole genome shotgun (WGS) entry which is preliminary data.</text>
</comment>
<evidence type="ECO:0000313" key="5">
    <source>
        <dbReference type="EMBL" id="MBC5788601.1"/>
    </source>
</evidence>
<dbReference type="Proteomes" id="UP000649151">
    <property type="component" value="Unassembled WGS sequence"/>
</dbReference>
<evidence type="ECO:0000256" key="1">
    <source>
        <dbReference type="ARBA" id="ARBA00010529"/>
    </source>
</evidence>
<dbReference type="CDD" id="cd13831">
    <property type="entry name" value="HU"/>
    <property type="match status" value="1"/>
</dbReference>
<dbReference type="GO" id="GO:0003677">
    <property type="term" value="F:DNA binding"/>
    <property type="evidence" value="ECO:0007669"/>
    <property type="project" value="UniProtKB-KW"/>
</dbReference>
<dbReference type="SMART" id="SM00411">
    <property type="entry name" value="BHL"/>
    <property type="match status" value="1"/>
</dbReference>
<dbReference type="InterPro" id="IPR010992">
    <property type="entry name" value="IHF-like_DNA-bd_dom_sf"/>
</dbReference>
<accession>A0ABR7ITX6</accession>
<keyword evidence="6" id="KW-1185">Reference proteome</keyword>